<feature type="coiled-coil region" evidence="1">
    <location>
        <begin position="208"/>
        <end position="239"/>
    </location>
</feature>
<evidence type="ECO:0000313" key="4">
    <source>
        <dbReference type="EMBL" id="MBW8192595.1"/>
    </source>
</evidence>
<dbReference type="RefSeq" id="WP_220105216.1">
    <property type="nucleotide sequence ID" value="NZ_JAHZSS010000025.1"/>
</dbReference>
<keyword evidence="1" id="KW-0175">Coiled coil</keyword>
<evidence type="ECO:0000313" key="5">
    <source>
        <dbReference type="Proteomes" id="UP001166251"/>
    </source>
</evidence>
<keyword evidence="2" id="KW-0732">Signal</keyword>
<comment type="caution">
    <text evidence="4">The sequence shown here is derived from an EMBL/GenBank/DDBJ whole genome shotgun (WGS) entry which is preliminary data.</text>
</comment>
<dbReference type="InterPro" id="IPR029052">
    <property type="entry name" value="Metallo-depent_PP-like"/>
</dbReference>
<dbReference type="InterPro" id="IPR004843">
    <property type="entry name" value="Calcineurin-like_PHP"/>
</dbReference>
<dbReference type="PRINTS" id="PR00114">
    <property type="entry name" value="STPHPHTASE"/>
</dbReference>
<evidence type="ECO:0000259" key="3">
    <source>
        <dbReference type="Pfam" id="PF00149"/>
    </source>
</evidence>
<keyword evidence="5" id="KW-1185">Reference proteome</keyword>
<dbReference type="SUPFAM" id="SSF56300">
    <property type="entry name" value="Metallo-dependent phosphatases"/>
    <property type="match status" value="1"/>
</dbReference>
<reference evidence="4" key="1">
    <citation type="submission" date="2021-07" db="EMBL/GenBank/DDBJ databases">
        <title>Neiella marina sp. nov., isolated from the intestinal content of sea cucumber Apostichopus japonicus.</title>
        <authorList>
            <person name="Bai X."/>
        </authorList>
    </citation>
    <scope>NUCLEOTIDE SEQUENCE</scope>
    <source>
        <strain evidence="4">126</strain>
    </source>
</reference>
<gene>
    <name evidence="4" type="ORF">K0504_16270</name>
</gene>
<dbReference type="InterPro" id="IPR006186">
    <property type="entry name" value="Ser/Thr-sp_prot-phosphatase"/>
</dbReference>
<organism evidence="4 5">
    <name type="scientific">Neiella holothuriorum</name>
    <dbReference type="NCBI Taxonomy" id="2870530"/>
    <lineage>
        <taxon>Bacteria</taxon>
        <taxon>Pseudomonadati</taxon>
        <taxon>Pseudomonadota</taxon>
        <taxon>Gammaproteobacteria</taxon>
        <taxon>Alteromonadales</taxon>
        <taxon>Echinimonadaceae</taxon>
        <taxon>Neiella</taxon>
    </lineage>
</organism>
<dbReference type="EMBL" id="JAHZSS010000025">
    <property type="protein sequence ID" value="MBW8192595.1"/>
    <property type="molecule type" value="Genomic_DNA"/>
</dbReference>
<dbReference type="PANTHER" id="PTHR46546:SF4">
    <property type="entry name" value="SHEWANELLA-LIKE PROTEIN PHOSPHATASE 1"/>
    <property type="match status" value="1"/>
</dbReference>
<accession>A0ABS7EJU3</accession>
<feature type="signal peptide" evidence="2">
    <location>
        <begin position="1"/>
        <end position="25"/>
    </location>
</feature>
<feature type="chain" id="PRO_5047173563" evidence="2">
    <location>
        <begin position="26"/>
        <end position="606"/>
    </location>
</feature>
<dbReference type="Proteomes" id="UP001166251">
    <property type="component" value="Unassembled WGS sequence"/>
</dbReference>
<protein>
    <submittedName>
        <fullName evidence="4">Metallophosphoesterase</fullName>
    </submittedName>
</protein>
<sequence>MFLTMLRGLSVSLILMFAVSIPAQADTIKTDAEVIVIGDIHGAFEEVTALLQELGVINDKLDWIGGKRHLVSLGDLVDRGKDSRRVIELMMRLQQQAEAAGGGYSQILGNHEIMLMTGDYRYVSEAEFASYSDLASTKQRQQLFKQYSKLFSNQSDLEAQFNASFPTGFTGLMKAFSPQGEMGKWLRQHGRAVVKVNNQVYVHGGLSKDSLKHSIEELNQDTQKALKQHQQAFAELLELGVLPFTLNDYSGESVVRTFIESRNAKRQPWFKSAQQFIDVQESLLFSSTGPFWYRGNAYCPELLESYTVEQAQQRYDIDHIVVGHSVKYRRLVSRVGGAVILADTGMLTNYYGGTPSALRFGNEHPSGHHLKHQFSDTIVAETERFRHNPNSMSDSDVEAFLKTAEIVSNKPIGSGITRSRVLVLKQGDLQTRASFKTINDSDDSYKYELAAYKLDRLLGQHLIPPVVKRTIGGRTGAVQLWVENVIDDNHRNDNDIAYQGMCEEVGWTRLMLNFDTLIYNIDRNNGNILWDEEFFGIFIDHSQSFNSLVRVPKMYRRSTFLLSKMHKQRLQSLTLEQLNKELGDDLKSKQIKAIIKRRDFILDKAK</sequence>
<feature type="domain" description="Calcineurin-like phosphoesterase" evidence="3">
    <location>
        <begin position="34"/>
        <end position="327"/>
    </location>
</feature>
<dbReference type="Pfam" id="PF00149">
    <property type="entry name" value="Metallophos"/>
    <property type="match status" value="1"/>
</dbReference>
<evidence type="ECO:0000256" key="1">
    <source>
        <dbReference type="SAM" id="Coils"/>
    </source>
</evidence>
<name>A0ABS7EJU3_9GAMM</name>
<evidence type="ECO:0000256" key="2">
    <source>
        <dbReference type="SAM" id="SignalP"/>
    </source>
</evidence>
<proteinExistence type="predicted"/>
<dbReference type="Gene3D" id="3.60.21.10">
    <property type="match status" value="1"/>
</dbReference>
<dbReference type="PANTHER" id="PTHR46546">
    <property type="entry name" value="SHEWANELLA-LIKE PROTEIN PHOSPHATASE 1"/>
    <property type="match status" value="1"/>
</dbReference>